<dbReference type="Proteomes" id="UP001276902">
    <property type="component" value="Unassembled WGS sequence"/>
</dbReference>
<keyword evidence="4 6" id="KW-1133">Transmembrane helix</keyword>
<dbReference type="RefSeq" id="WP_022939173.1">
    <property type="nucleotide sequence ID" value="NZ_BAABZA010000001.1"/>
</dbReference>
<dbReference type="EMBL" id="QJKH01000007">
    <property type="protein sequence ID" value="PXX78622.1"/>
    <property type="molecule type" value="Genomic_DNA"/>
</dbReference>
<protein>
    <recommendedName>
        <fullName evidence="6">Probable membrane transporter protein</fullName>
    </recommendedName>
</protein>
<comment type="caution">
    <text evidence="8">The sequence shown here is derived from an EMBL/GenBank/DDBJ whole genome shotgun (WGS) entry which is preliminary data.</text>
</comment>
<evidence type="ECO:0000313" key="9">
    <source>
        <dbReference type="Proteomes" id="UP000247612"/>
    </source>
</evidence>
<feature type="transmembrane region" description="Helical" evidence="6">
    <location>
        <begin position="207"/>
        <end position="225"/>
    </location>
</feature>
<dbReference type="InterPro" id="IPR002781">
    <property type="entry name" value="TM_pro_TauE-like"/>
</dbReference>
<reference evidence="8 9" key="1">
    <citation type="submission" date="2018-05" db="EMBL/GenBank/DDBJ databases">
        <title>Genomic Encyclopedia of Type Strains, Phase IV (KMG-IV): sequencing the most valuable type-strain genomes for metagenomic binning, comparative biology and taxonomic classification.</title>
        <authorList>
            <person name="Goeker M."/>
        </authorList>
    </citation>
    <scope>NUCLEOTIDE SEQUENCE [LARGE SCALE GENOMIC DNA]</scope>
    <source>
        <strain evidence="8 9">JC118</strain>
    </source>
</reference>
<feature type="transmembrane region" description="Helical" evidence="6">
    <location>
        <begin position="161"/>
        <end position="186"/>
    </location>
</feature>
<gene>
    <name evidence="8" type="ORF">DES51_107163</name>
    <name evidence="7" type="ORF">MQE39_14650</name>
</gene>
<evidence type="ECO:0000256" key="5">
    <source>
        <dbReference type="ARBA" id="ARBA00023136"/>
    </source>
</evidence>
<dbReference type="PANTHER" id="PTHR43701:SF5">
    <property type="entry name" value="MEMBRANE TRANSPORTER PROTEIN-RELATED"/>
    <property type="match status" value="1"/>
</dbReference>
<keyword evidence="3 6" id="KW-0812">Transmembrane</keyword>
<evidence type="ECO:0000313" key="8">
    <source>
        <dbReference type="EMBL" id="PXX78622.1"/>
    </source>
</evidence>
<comment type="similarity">
    <text evidence="2 6">Belongs to the 4-toluene sulfonate uptake permease (TSUP) (TC 2.A.102) family.</text>
</comment>
<dbReference type="EMBL" id="JALDAW010000022">
    <property type="protein sequence ID" value="MDY5169357.1"/>
    <property type="molecule type" value="Genomic_DNA"/>
</dbReference>
<evidence type="ECO:0000256" key="2">
    <source>
        <dbReference type="ARBA" id="ARBA00009142"/>
    </source>
</evidence>
<feature type="transmembrane region" description="Helical" evidence="6">
    <location>
        <begin position="237"/>
        <end position="257"/>
    </location>
</feature>
<feature type="transmembrane region" description="Helical" evidence="6">
    <location>
        <begin position="104"/>
        <end position="124"/>
    </location>
</feature>
<name>A0A2V2EYQ4_9FIRM</name>
<feature type="transmembrane region" description="Helical" evidence="6">
    <location>
        <begin position="7"/>
        <end position="28"/>
    </location>
</feature>
<evidence type="ECO:0000256" key="1">
    <source>
        <dbReference type="ARBA" id="ARBA00004141"/>
    </source>
</evidence>
<dbReference type="STRING" id="1034346.GCA_000313565_02890"/>
<organism evidence="8 9">
    <name type="scientific">Dielma fastidiosa</name>
    <dbReference type="NCBI Taxonomy" id="1034346"/>
    <lineage>
        <taxon>Bacteria</taxon>
        <taxon>Bacillati</taxon>
        <taxon>Bacillota</taxon>
        <taxon>Erysipelotrichia</taxon>
        <taxon>Erysipelotrichales</taxon>
        <taxon>Erysipelotrichaceae</taxon>
        <taxon>Dielma</taxon>
    </lineage>
</organism>
<dbReference type="Pfam" id="PF01925">
    <property type="entry name" value="TauE"/>
    <property type="match status" value="1"/>
</dbReference>
<evidence type="ECO:0000313" key="7">
    <source>
        <dbReference type="EMBL" id="MDY5169357.1"/>
    </source>
</evidence>
<dbReference type="InterPro" id="IPR051598">
    <property type="entry name" value="TSUP/Inactive_protease-like"/>
</dbReference>
<sequence>MIGIIYAIVIFIATFLGACAGLGGGVIIKPVLDFIGAHDLATISFLSASAVFTMSVYSTFKQIRNKVKFDFIMILLISVGAIVGGNVGSTLFNSMLSIMDEGLLKAIQAILLAGLLIIVLVNMNGNFKTYHIKNKLVMLIIGLVLGTLSSFLGIGGGPINVAVFVFFFSIEMKTATVYSIATILFSQASKLFTIATTSGFAIFDLSLLFYTLPAAVLGGIVGTFVNKKSDEKIIRNIFNVTVALLVVLNIYNAVTALL</sequence>
<keyword evidence="5 6" id="KW-0472">Membrane</keyword>
<dbReference type="AlphaFoldDB" id="A0A2V2EYQ4"/>
<dbReference type="OrthoDB" id="3181470at2"/>
<evidence type="ECO:0000256" key="6">
    <source>
        <dbReference type="RuleBase" id="RU363041"/>
    </source>
</evidence>
<feature type="transmembrane region" description="Helical" evidence="6">
    <location>
        <begin position="136"/>
        <end position="155"/>
    </location>
</feature>
<accession>A0A2V2EYQ4</accession>
<comment type="subcellular location">
    <subcellularLocation>
        <location evidence="6">Cell membrane</location>
        <topology evidence="6">Multi-pass membrane protein</topology>
    </subcellularLocation>
    <subcellularLocation>
        <location evidence="1">Membrane</location>
        <topology evidence="1">Multi-pass membrane protein</topology>
    </subcellularLocation>
</comment>
<feature type="transmembrane region" description="Helical" evidence="6">
    <location>
        <begin position="40"/>
        <end position="60"/>
    </location>
</feature>
<evidence type="ECO:0000256" key="4">
    <source>
        <dbReference type="ARBA" id="ARBA00022989"/>
    </source>
</evidence>
<reference evidence="7" key="2">
    <citation type="submission" date="2022-03" db="EMBL/GenBank/DDBJ databases">
        <title>First case of bacteraemia caused by Dielma fastidiosa in a patient hospitalised with diverticulitis.</title>
        <authorList>
            <person name="Forman-Ankjaer B."/>
            <person name="Hvid-Jensen F."/>
            <person name="Kobel C.M."/>
            <person name="Greve T."/>
        </authorList>
    </citation>
    <scope>NUCLEOTIDE SEQUENCE</scope>
    <source>
        <strain evidence="7">AUH_DF_2021</strain>
    </source>
</reference>
<proteinExistence type="inferred from homology"/>
<keyword evidence="9" id="KW-1185">Reference proteome</keyword>
<evidence type="ECO:0000256" key="3">
    <source>
        <dbReference type="ARBA" id="ARBA00022692"/>
    </source>
</evidence>
<dbReference type="PANTHER" id="PTHR43701">
    <property type="entry name" value="MEMBRANE TRANSPORTER PROTEIN MJ0441-RELATED"/>
    <property type="match status" value="1"/>
</dbReference>
<dbReference type="GeneID" id="94440646"/>
<feature type="transmembrane region" description="Helical" evidence="6">
    <location>
        <begin position="72"/>
        <end position="92"/>
    </location>
</feature>
<dbReference type="Proteomes" id="UP000247612">
    <property type="component" value="Unassembled WGS sequence"/>
</dbReference>
<keyword evidence="6" id="KW-1003">Cell membrane</keyword>
<dbReference type="GO" id="GO:0005886">
    <property type="term" value="C:plasma membrane"/>
    <property type="evidence" value="ECO:0007669"/>
    <property type="project" value="UniProtKB-SubCell"/>
</dbReference>